<dbReference type="InterPro" id="IPR011333">
    <property type="entry name" value="SKP1/BTB/POZ_sf"/>
</dbReference>
<dbReference type="InterPro" id="IPR000210">
    <property type="entry name" value="BTB/POZ_dom"/>
</dbReference>
<dbReference type="Pfam" id="PF00651">
    <property type="entry name" value="BTB"/>
    <property type="match status" value="1"/>
</dbReference>
<dbReference type="Proteomes" id="UP000038045">
    <property type="component" value="Unplaced"/>
</dbReference>
<dbReference type="PANTHER" id="PTHR47022:SF1">
    <property type="entry name" value="BTB AND MATH DOMAIN-CONTAINING PROTEIN 36-RELATED"/>
    <property type="match status" value="1"/>
</dbReference>
<protein>
    <submittedName>
        <fullName evidence="4">BTB domain-containing protein</fullName>
    </submittedName>
</protein>
<dbReference type="STRING" id="131310.A0A0N4ZPQ6"/>
<reference evidence="4" key="1">
    <citation type="submission" date="2017-02" db="UniProtKB">
        <authorList>
            <consortium name="WormBaseParasite"/>
        </authorList>
    </citation>
    <scope>IDENTIFICATION</scope>
</reference>
<proteinExistence type="predicted"/>
<name>A0A0N4ZPQ6_PARTI</name>
<feature type="domain" description="BTB" evidence="1">
    <location>
        <begin position="174"/>
        <end position="241"/>
    </location>
</feature>
<keyword evidence="3" id="KW-1185">Reference proteome</keyword>
<dbReference type="CDD" id="cd18186">
    <property type="entry name" value="BTB_POZ_ZBTB_KLHL-like"/>
    <property type="match status" value="1"/>
</dbReference>
<dbReference type="Gene3D" id="2.60.210.10">
    <property type="entry name" value="Apoptosis, Tumor Necrosis Factor Receptor Associated Protein 2, Chain A"/>
    <property type="match status" value="1"/>
</dbReference>
<dbReference type="SMART" id="SM00225">
    <property type="entry name" value="BTB"/>
    <property type="match status" value="1"/>
</dbReference>
<dbReference type="Pfam" id="PF22486">
    <property type="entry name" value="MATH_2"/>
    <property type="match status" value="1"/>
</dbReference>
<dbReference type="Gene3D" id="3.30.710.10">
    <property type="entry name" value="Potassium Channel Kv1.1, Chain A"/>
    <property type="match status" value="1"/>
</dbReference>
<dbReference type="PROSITE" id="PS50144">
    <property type="entry name" value="MATH"/>
    <property type="match status" value="1"/>
</dbReference>
<evidence type="ECO:0000313" key="4">
    <source>
        <dbReference type="WBParaSite" id="PTRK_0001051500.1"/>
    </source>
</evidence>
<dbReference type="PROSITE" id="PS50097">
    <property type="entry name" value="BTB"/>
    <property type="match status" value="1"/>
</dbReference>
<dbReference type="SUPFAM" id="SSF49599">
    <property type="entry name" value="TRAF domain-like"/>
    <property type="match status" value="1"/>
</dbReference>
<dbReference type="PANTHER" id="PTHR47022">
    <property type="entry name" value="BTB AND MATH DOMAIN-CONTAINING PROTEIN 36-RELATED"/>
    <property type="match status" value="1"/>
</dbReference>
<dbReference type="InterPro" id="IPR008974">
    <property type="entry name" value="TRAF-like"/>
</dbReference>
<dbReference type="WBParaSite" id="PTRK_0001051500.1">
    <property type="protein sequence ID" value="PTRK_0001051500.1"/>
    <property type="gene ID" value="PTRK_0001051500"/>
</dbReference>
<dbReference type="AlphaFoldDB" id="A0A0N4ZPQ6"/>
<accession>A0A0N4ZPQ6</accession>
<sequence length="332" mass="38489">MLKYLDRDKEGTIKFHIKNINELSTCVYSQVVKIGNMPWQLIANTECSTTTGNKKHLSVYSYCSQGVDNSPESDENVGVNEEYLWSCNATTEYRIKNWNSSLNDVAVKTEWVCNFGISDYGVPGFVEWDKLIDEKNGFVKDGGIKIEVLIKVDNIIGVKQREVHDFLQSENLTSDVKLNIEGVIIYVNKDYLSLYSPVFKKMFYSSFVESSMEVITLKDVDIDEFIQFLEVIYPCHNEITDANVKALLKLGDRFDVSYVMKECEKFLTTKSKLHLSLKLYFSDIYRLKYLYDFCMSNITDRTSARSVSCSRLYKYMSESLKIKLFDKIRHFL</sequence>
<evidence type="ECO:0000259" key="2">
    <source>
        <dbReference type="PROSITE" id="PS50144"/>
    </source>
</evidence>
<feature type="domain" description="MATH" evidence="2">
    <location>
        <begin position="10"/>
        <end position="150"/>
    </location>
</feature>
<organism evidence="3 4">
    <name type="scientific">Parastrongyloides trichosuri</name>
    <name type="common">Possum-specific nematode worm</name>
    <dbReference type="NCBI Taxonomy" id="131310"/>
    <lineage>
        <taxon>Eukaryota</taxon>
        <taxon>Metazoa</taxon>
        <taxon>Ecdysozoa</taxon>
        <taxon>Nematoda</taxon>
        <taxon>Chromadorea</taxon>
        <taxon>Rhabditida</taxon>
        <taxon>Tylenchina</taxon>
        <taxon>Panagrolaimomorpha</taxon>
        <taxon>Strongyloidoidea</taxon>
        <taxon>Strongyloididae</taxon>
        <taxon>Parastrongyloides</taxon>
    </lineage>
</organism>
<dbReference type="InterPro" id="IPR002083">
    <property type="entry name" value="MATH/TRAF_dom"/>
</dbReference>
<evidence type="ECO:0000313" key="3">
    <source>
        <dbReference type="Proteomes" id="UP000038045"/>
    </source>
</evidence>
<evidence type="ECO:0000259" key="1">
    <source>
        <dbReference type="PROSITE" id="PS50097"/>
    </source>
</evidence>
<dbReference type="SUPFAM" id="SSF54695">
    <property type="entry name" value="POZ domain"/>
    <property type="match status" value="1"/>
</dbReference>